<comment type="similarity">
    <text evidence="7 8">Belongs to the drug/metabolite transporter (DMT) superfamily. Small multidrug resistance (SMR) (TC 2.A.7.1) family.</text>
</comment>
<dbReference type="GO" id="GO:0031460">
    <property type="term" value="P:glycine betaine transport"/>
    <property type="evidence" value="ECO:0007669"/>
    <property type="project" value="TreeGrafter"/>
</dbReference>
<evidence type="ECO:0000313" key="10">
    <source>
        <dbReference type="EMBL" id="EAR60464.1"/>
    </source>
</evidence>
<evidence type="ECO:0000256" key="7">
    <source>
        <dbReference type="ARBA" id="ARBA00038032"/>
    </source>
</evidence>
<comment type="caution">
    <text evidence="10">The sequence shown here is derived from an EMBL/GenBank/DDBJ whole genome shotgun (WGS) entry which is preliminary data.</text>
</comment>
<dbReference type="GO" id="GO:1990961">
    <property type="term" value="P:xenobiotic detoxification by transmembrane export across the plasma membrane"/>
    <property type="evidence" value="ECO:0007669"/>
    <property type="project" value="UniProtKB-ARBA"/>
</dbReference>
<evidence type="ECO:0000256" key="5">
    <source>
        <dbReference type="ARBA" id="ARBA00022989"/>
    </source>
</evidence>
<dbReference type="InterPro" id="IPR037185">
    <property type="entry name" value="EmrE-like"/>
</dbReference>
<dbReference type="RefSeq" id="WP_007019477.1">
    <property type="nucleotide sequence ID" value="NZ_CH724125.1"/>
</dbReference>
<evidence type="ECO:0000313" key="11">
    <source>
        <dbReference type="Proteomes" id="UP000002171"/>
    </source>
</evidence>
<dbReference type="Gene3D" id="1.10.3730.20">
    <property type="match status" value="1"/>
</dbReference>
<evidence type="ECO:0000256" key="1">
    <source>
        <dbReference type="ARBA" id="ARBA00004651"/>
    </source>
</evidence>
<proteinExistence type="inferred from homology"/>
<organism evidence="10 11">
    <name type="scientific">Neptuniibacter caesariensis</name>
    <dbReference type="NCBI Taxonomy" id="207954"/>
    <lineage>
        <taxon>Bacteria</taxon>
        <taxon>Pseudomonadati</taxon>
        <taxon>Pseudomonadota</taxon>
        <taxon>Gammaproteobacteria</taxon>
        <taxon>Oceanospirillales</taxon>
        <taxon>Oceanospirillaceae</taxon>
        <taxon>Neptuniibacter</taxon>
    </lineage>
</organism>
<feature type="transmembrane region" description="Helical" evidence="9">
    <location>
        <begin position="33"/>
        <end position="51"/>
    </location>
</feature>
<dbReference type="GO" id="GO:0015297">
    <property type="term" value="F:antiporter activity"/>
    <property type="evidence" value="ECO:0007669"/>
    <property type="project" value="TreeGrafter"/>
</dbReference>
<reference evidence="10 11" key="1">
    <citation type="submission" date="2006-02" db="EMBL/GenBank/DDBJ databases">
        <authorList>
            <person name="Pinhassi J."/>
            <person name="Pedros-Alio C."/>
            <person name="Ferriera S."/>
            <person name="Johnson J."/>
            <person name="Kravitz S."/>
            <person name="Halpern A."/>
            <person name="Remington K."/>
            <person name="Beeson K."/>
            <person name="Tran B."/>
            <person name="Rogers Y.-H."/>
            <person name="Friedman R."/>
            <person name="Venter J.C."/>
        </authorList>
    </citation>
    <scope>NUCLEOTIDE SEQUENCE [LARGE SCALE GENOMIC DNA]</scope>
    <source>
        <strain evidence="10 11">MED92</strain>
    </source>
</reference>
<dbReference type="InterPro" id="IPR045324">
    <property type="entry name" value="Small_multidrug_res"/>
</dbReference>
<evidence type="ECO:0000256" key="9">
    <source>
        <dbReference type="SAM" id="Phobius"/>
    </source>
</evidence>
<feature type="transmembrane region" description="Helical" evidence="9">
    <location>
        <begin position="58"/>
        <end position="79"/>
    </location>
</feature>
<evidence type="ECO:0000256" key="8">
    <source>
        <dbReference type="RuleBase" id="RU003942"/>
    </source>
</evidence>
<name>A0A7U8C3D0_NEPCE</name>
<evidence type="ECO:0000256" key="3">
    <source>
        <dbReference type="ARBA" id="ARBA00022475"/>
    </source>
</evidence>
<dbReference type="PANTHER" id="PTHR30561:SF1">
    <property type="entry name" value="MULTIDRUG TRANSPORTER EMRE"/>
    <property type="match status" value="1"/>
</dbReference>
<dbReference type="FunFam" id="1.10.3730.20:FF:000001">
    <property type="entry name" value="Quaternary ammonium compound resistance transporter SugE"/>
    <property type="match status" value="1"/>
</dbReference>
<keyword evidence="3" id="KW-1003">Cell membrane</keyword>
<dbReference type="PANTHER" id="PTHR30561">
    <property type="entry name" value="SMR FAMILY PROTON-DEPENDENT DRUG EFFLUX TRANSPORTER SUGE"/>
    <property type="match status" value="1"/>
</dbReference>
<accession>A0A7U8C3D0</accession>
<evidence type="ECO:0000256" key="4">
    <source>
        <dbReference type="ARBA" id="ARBA00022692"/>
    </source>
</evidence>
<dbReference type="AlphaFoldDB" id="A0A7U8C3D0"/>
<dbReference type="SUPFAM" id="SSF103481">
    <property type="entry name" value="Multidrug resistance efflux transporter EmrE"/>
    <property type="match status" value="1"/>
</dbReference>
<dbReference type="InterPro" id="IPR000390">
    <property type="entry name" value="Small_drug/metabolite_transptr"/>
</dbReference>
<keyword evidence="11" id="KW-1185">Reference proteome</keyword>
<keyword evidence="6 9" id="KW-0472">Membrane</keyword>
<dbReference type="EMBL" id="AAOW01000017">
    <property type="protein sequence ID" value="EAR60464.1"/>
    <property type="molecule type" value="Genomic_DNA"/>
</dbReference>
<keyword evidence="2" id="KW-0813">Transport</keyword>
<dbReference type="Pfam" id="PF00893">
    <property type="entry name" value="Multi_Drug_Res"/>
    <property type="match status" value="1"/>
</dbReference>
<gene>
    <name evidence="10" type="ORF">MED92_09046</name>
</gene>
<sequence length="110" mass="11781">MKNWLFLSVAIISEVIATSALKQSEGFSKLTPSLLVIAGYAVAFYFLSLTLKTMPVGIAYAIWCGAGIVLISLIGWHFYEQHLDLPALIGIGLILAGVLVINLFSGSTAH</sequence>
<protein>
    <submittedName>
        <fullName evidence="10">Putative mebrane transport protein</fullName>
    </submittedName>
</protein>
<dbReference type="GO" id="GO:0015199">
    <property type="term" value="F:amino-acid betaine transmembrane transporter activity"/>
    <property type="evidence" value="ECO:0007669"/>
    <property type="project" value="TreeGrafter"/>
</dbReference>
<dbReference type="GO" id="GO:0015220">
    <property type="term" value="F:choline transmembrane transporter activity"/>
    <property type="evidence" value="ECO:0007669"/>
    <property type="project" value="TreeGrafter"/>
</dbReference>
<evidence type="ECO:0000256" key="2">
    <source>
        <dbReference type="ARBA" id="ARBA00022448"/>
    </source>
</evidence>
<feature type="transmembrane region" description="Helical" evidence="9">
    <location>
        <begin position="85"/>
        <end position="104"/>
    </location>
</feature>
<keyword evidence="4 8" id="KW-0812">Transmembrane</keyword>
<evidence type="ECO:0000256" key="6">
    <source>
        <dbReference type="ARBA" id="ARBA00023136"/>
    </source>
</evidence>
<dbReference type="GO" id="GO:0005886">
    <property type="term" value="C:plasma membrane"/>
    <property type="evidence" value="ECO:0007669"/>
    <property type="project" value="UniProtKB-SubCell"/>
</dbReference>
<dbReference type="Proteomes" id="UP000002171">
    <property type="component" value="Unassembled WGS sequence"/>
</dbReference>
<comment type="subcellular location">
    <subcellularLocation>
        <location evidence="1 8">Cell membrane</location>
        <topology evidence="1 8">Multi-pass membrane protein</topology>
    </subcellularLocation>
</comment>
<keyword evidence="5 9" id="KW-1133">Transmembrane helix</keyword>
<dbReference type="OrthoDB" id="9808638at2"/>